<reference evidence="1 2" key="1">
    <citation type="submission" date="2021-03" db="EMBL/GenBank/DDBJ databases">
        <title>Enterococcal diversity collection.</title>
        <authorList>
            <person name="Gilmore M.S."/>
            <person name="Schwartzman J."/>
            <person name="Van Tyne D."/>
            <person name="Martin M."/>
            <person name="Earl A.M."/>
            <person name="Manson A.L."/>
            <person name="Straub T."/>
            <person name="Salamzade R."/>
            <person name="Saavedra J."/>
            <person name="Lebreton F."/>
            <person name="Prichula J."/>
            <person name="Schaufler K."/>
            <person name="Gaca A."/>
            <person name="Sgardioli B."/>
            <person name="Wagenaar J."/>
            <person name="Strong T."/>
        </authorList>
    </citation>
    <scope>NUCLEOTIDE SEQUENCE [LARGE SCALE GENOMIC DNA]</scope>
    <source>
        <strain evidence="1 2">DIV0080</strain>
    </source>
</reference>
<dbReference type="SUPFAM" id="SSF56219">
    <property type="entry name" value="DNase I-like"/>
    <property type="match status" value="1"/>
</dbReference>
<keyword evidence="2" id="KW-1185">Reference proteome</keyword>
<protein>
    <submittedName>
        <fullName evidence="1">Endonuclease/exonuclease/phosphatase family protein</fullName>
    </submittedName>
</protein>
<keyword evidence="1" id="KW-0255">Endonuclease</keyword>
<sequence>MNYLYWNSNKKNNDKYVIDLVIENDIDFLILAEFPADDVNKLLIKINLNYSKKMYKLPILANNKLVIFSTLTVSQFDYLEESNHVRFLRFTDLDINMKINLGMLHFPSKLYNGEDELNMVVIETNNMIDRIDNSDLESKTILIGDFNMNPFEKGMLSTSGFHAFPRKIETEKLKRTVLSVEKKMFYNPMWKYLITEDNPIGSYYYSPNKAYALFWQVFDQVLLRPEFIPFINFVGLVTSTTKYELIAKGKVPDRSISDHLPVILKLKELSVENG</sequence>
<dbReference type="EMBL" id="JAFLVX010000027">
    <property type="protein sequence ID" value="MBO0477526.1"/>
    <property type="molecule type" value="Genomic_DNA"/>
</dbReference>
<dbReference type="InterPro" id="IPR036691">
    <property type="entry name" value="Endo/exonu/phosph_ase_sf"/>
</dbReference>
<evidence type="ECO:0000313" key="2">
    <source>
        <dbReference type="Proteomes" id="UP000664857"/>
    </source>
</evidence>
<evidence type="ECO:0000313" key="1">
    <source>
        <dbReference type="EMBL" id="MBO0477526.1"/>
    </source>
</evidence>
<organism evidence="1 2">
    <name type="scientific">Candidatus Vagococcus giribetii</name>
    <dbReference type="NCBI Taxonomy" id="2230876"/>
    <lineage>
        <taxon>Bacteria</taxon>
        <taxon>Bacillati</taxon>
        <taxon>Bacillota</taxon>
        <taxon>Bacilli</taxon>
        <taxon>Lactobacillales</taxon>
        <taxon>Enterococcaceae</taxon>
        <taxon>Vagococcus</taxon>
    </lineage>
</organism>
<dbReference type="GO" id="GO:0004519">
    <property type="term" value="F:endonuclease activity"/>
    <property type="evidence" value="ECO:0007669"/>
    <property type="project" value="UniProtKB-KW"/>
</dbReference>
<dbReference type="Gene3D" id="3.60.10.10">
    <property type="entry name" value="Endonuclease/exonuclease/phosphatase"/>
    <property type="match status" value="1"/>
</dbReference>
<gene>
    <name evidence="1" type="ORF">DOK76_10605</name>
</gene>
<name>A0ABS3HUU6_9ENTE</name>
<proteinExistence type="predicted"/>
<keyword evidence="1" id="KW-0378">Hydrolase</keyword>
<accession>A0ABS3HUU6</accession>
<dbReference type="RefSeq" id="WP_206967593.1">
    <property type="nucleotide sequence ID" value="NZ_JAFLVX010000027.1"/>
</dbReference>
<comment type="caution">
    <text evidence="1">The sequence shown here is derived from an EMBL/GenBank/DDBJ whole genome shotgun (WGS) entry which is preliminary data.</text>
</comment>
<keyword evidence="1" id="KW-0540">Nuclease</keyword>
<dbReference type="Proteomes" id="UP000664857">
    <property type="component" value="Unassembled WGS sequence"/>
</dbReference>